<comment type="caution">
    <text evidence="1">The sequence shown here is derived from an EMBL/GenBank/DDBJ whole genome shotgun (WGS) entry which is preliminary data.</text>
</comment>
<proteinExistence type="predicted"/>
<dbReference type="InterPro" id="IPR036322">
    <property type="entry name" value="WD40_repeat_dom_sf"/>
</dbReference>
<keyword evidence="2" id="KW-1185">Reference proteome</keyword>
<organism evidence="1 2">
    <name type="scientific">Metschnikowia pulcherrima</name>
    <dbReference type="NCBI Taxonomy" id="27326"/>
    <lineage>
        <taxon>Eukaryota</taxon>
        <taxon>Fungi</taxon>
        <taxon>Dikarya</taxon>
        <taxon>Ascomycota</taxon>
        <taxon>Saccharomycotina</taxon>
        <taxon>Pichiomycetes</taxon>
        <taxon>Metschnikowiaceae</taxon>
        <taxon>Metschnikowia</taxon>
    </lineage>
</organism>
<dbReference type="Gene3D" id="2.130.10.10">
    <property type="entry name" value="YVTN repeat-like/Quinoprotein amine dehydrogenase"/>
    <property type="match status" value="1"/>
</dbReference>
<sequence>MISAYVPILDSFVAAGTSESQIQVSQFPNVDSEGSWVAEQPAKGMRHFEFSGVTRPTTTTILGKCSHWPVNDITHMGEHVAAVSAATLSTWDLVKGRRVRHVTTPDHATTCKYIGERLIAVSGHGRLIHLYDTRLNTLNPAWIAKLATDNLYTLAVDGCTVFAAGADGCIYGVDLRALHQYKWDLQPNLGRTHQEVDLRSDLRSSRNDVSNAVLDLKVFNGNLFFTLESGHVCAIPREFDMTSLKSVETMLDDTSRKLQSKRVTGGDYTFQAKYLSTPVTTKIGCDVVGASNDIHIVVGCELGGINYYSYNQEKKIIELDTKIHGFDEDFGVLNPQWAPGGLYASMGDALCLLPFQKEE</sequence>
<dbReference type="OrthoDB" id="10278000at2759"/>
<dbReference type="SUPFAM" id="SSF50978">
    <property type="entry name" value="WD40 repeat-like"/>
    <property type="match status" value="1"/>
</dbReference>
<dbReference type="AlphaFoldDB" id="A0A8H7GNS2"/>
<dbReference type="EMBL" id="JACBPP010000007">
    <property type="protein sequence ID" value="KAF8000332.1"/>
    <property type="molecule type" value="Genomic_DNA"/>
</dbReference>
<evidence type="ECO:0000313" key="1">
    <source>
        <dbReference type="EMBL" id="KAF8000332.1"/>
    </source>
</evidence>
<protein>
    <submittedName>
        <fullName evidence="1">Uncharacterized protein</fullName>
    </submittedName>
</protein>
<dbReference type="InterPro" id="IPR015943">
    <property type="entry name" value="WD40/YVTN_repeat-like_dom_sf"/>
</dbReference>
<dbReference type="Proteomes" id="UP000649328">
    <property type="component" value="Unassembled WGS sequence"/>
</dbReference>
<evidence type="ECO:0000313" key="2">
    <source>
        <dbReference type="Proteomes" id="UP000649328"/>
    </source>
</evidence>
<accession>A0A8H7GNS2</accession>
<name>A0A8H7GNS2_9ASCO</name>
<gene>
    <name evidence="1" type="ORF">HF325_005261</name>
</gene>
<reference evidence="1" key="1">
    <citation type="submission" date="2020-10" db="EMBL/GenBank/DDBJ databases">
        <title>The Whole-Genome Sequence of Metschnikowia persimmonesis, a Novel Endophytic Yeast Species Isolated from Medicinal Plant Diospyros kaki Thumb.</title>
        <authorList>
            <person name="Rahmat E."/>
            <person name="Kang Y."/>
        </authorList>
    </citation>
    <scope>NUCLEOTIDE SEQUENCE</scope>
    <source>
        <strain evidence="1">KIOM G15050</strain>
    </source>
</reference>